<dbReference type="Proteomes" id="UP000031637">
    <property type="component" value="Chromosome"/>
</dbReference>
<dbReference type="GO" id="GO:0043456">
    <property type="term" value="P:regulation of pentose-phosphate shunt"/>
    <property type="evidence" value="ECO:0007669"/>
    <property type="project" value="TreeGrafter"/>
</dbReference>
<dbReference type="STRING" id="1223802.SUTH_01549"/>
<organism evidence="4 5">
    <name type="scientific">Sulfuritalea hydrogenivorans sk43H</name>
    <dbReference type="NCBI Taxonomy" id="1223802"/>
    <lineage>
        <taxon>Bacteria</taxon>
        <taxon>Pseudomonadati</taxon>
        <taxon>Pseudomonadota</taxon>
        <taxon>Betaproteobacteria</taxon>
        <taxon>Nitrosomonadales</taxon>
        <taxon>Sterolibacteriaceae</taxon>
        <taxon>Sulfuritalea</taxon>
    </lineage>
</organism>
<dbReference type="GO" id="GO:0005829">
    <property type="term" value="C:cytosol"/>
    <property type="evidence" value="ECO:0007669"/>
    <property type="project" value="TreeGrafter"/>
</dbReference>
<dbReference type="Pfam" id="PF00300">
    <property type="entry name" value="His_Phos_1"/>
    <property type="match status" value="1"/>
</dbReference>
<dbReference type="HOGENOM" id="CLU_033323_8_4_4"/>
<dbReference type="SUPFAM" id="SSF53254">
    <property type="entry name" value="Phosphoglycerate mutase-like"/>
    <property type="match status" value="1"/>
</dbReference>
<feature type="active site" description="Tele-phosphohistidine intermediate" evidence="2">
    <location>
        <position position="12"/>
    </location>
</feature>
<dbReference type="InterPro" id="IPR013078">
    <property type="entry name" value="His_Pase_superF_clade-1"/>
</dbReference>
<reference evidence="4 5" key="1">
    <citation type="journal article" date="2014" name="Syst. Appl. Microbiol.">
        <title>Complete genomes of freshwater sulfur oxidizers Sulfuricella denitrificans skB26 and Sulfuritalea hydrogenivorans sk43H: genetic insights into the sulfur oxidation pathway of betaproteobacteria.</title>
        <authorList>
            <person name="Watanabe T."/>
            <person name="Kojima H."/>
            <person name="Fukui M."/>
        </authorList>
    </citation>
    <scope>NUCLEOTIDE SEQUENCE [LARGE SCALE GENOMIC DNA]</scope>
    <source>
        <strain evidence="4">DSM22779</strain>
    </source>
</reference>
<name>W0SE84_9PROT</name>
<gene>
    <name evidence="4" type="ORF">SUTH_01549</name>
</gene>
<protein>
    <submittedName>
        <fullName evidence="4">Phosphoglycerate mutase</fullName>
    </submittedName>
</protein>
<dbReference type="PANTHER" id="PTHR46517">
    <property type="entry name" value="FRUCTOSE-2,6-BISPHOSPHATASE TIGAR"/>
    <property type="match status" value="1"/>
</dbReference>
<dbReference type="InterPro" id="IPR029033">
    <property type="entry name" value="His_PPase_superfam"/>
</dbReference>
<dbReference type="CDD" id="cd07067">
    <property type="entry name" value="HP_PGM_like"/>
    <property type="match status" value="1"/>
</dbReference>
<evidence type="ECO:0000256" key="1">
    <source>
        <dbReference type="ARBA" id="ARBA00022801"/>
    </source>
</evidence>
<proteinExistence type="predicted"/>
<dbReference type="GO" id="GO:0045820">
    <property type="term" value="P:negative regulation of glycolytic process"/>
    <property type="evidence" value="ECO:0007669"/>
    <property type="project" value="TreeGrafter"/>
</dbReference>
<keyword evidence="5" id="KW-1185">Reference proteome</keyword>
<evidence type="ECO:0000313" key="5">
    <source>
        <dbReference type="Proteomes" id="UP000031637"/>
    </source>
</evidence>
<dbReference type="Gene3D" id="3.40.50.1240">
    <property type="entry name" value="Phosphoglycerate mutase-like"/>
    <property type="match status" value="1"/>
</dbReference>
<dbReference type="OrthoDB" id="5296884at2"/>
<feature type="binding site" evidence="3">
    <location>
        <position position="97"/>
    </location>
    <ligand>
        <name>substrate</name>
    </ligand>
</feature>
<dbReference type="PIRSF" id="PIRSF000709">
    <property type="entry name" value="6PFK_2-Ptase"/>
    <property type="match status" value="1"/>
</dbReference>
<dbReference type="EMBL" id="AP012547">
    <property type="protein sequence ID" value="BAO29346.1"/>
    <property type="molecule type" value="Genomic_DNA"/>
</dbReference>
<dbReference type="KEGG" id="shd:SUTH_01549"/>
<dbReference type="GO" id="GO:0004331">
    <property type="term" value="F:fructose-2,6-bisphosphate 2-phosphatase activity"/>
    <property type="evidence" value="ECO:0007669"/>
    <property type="project" value="TreeGrafter"/>
</dbReference>
<dbReference type="RefSeq" id="WP_041101959.1">
    <property type="nucleotide sequence ID" value="NZ_AP012547.1"/>
</dbReference>
<feature type="active site" description="Proton donor/acceptor" evidence="2">
    <location>
        <position position="86"/>
    </location>
</feature>
<evidence type="ECO:0000256" key="2">
    <source>
        <dbReference type="PIRSR" id="PIRSR613078-1"/>
    </source>
</evidence>
<accession>W0SE84</accession>
<dbReference type="SMART" id="SM00855">
    <property type="entry name" value="PGAM"/>
    <property type="match status" value="1"/>
</dbReference>
<feature type="binding site" evidence="3">
    <location>
        <position position="61"/>
    </location>
    <ligand>
        <name>substrate</name>
    </ligand>
</feature>
<dbReference type="InterPro" id="IPR051695">
    <property type="entry name" value="Phosphoglycerate_Mutase"/>
</dbReference>
<evidence type="ECO:0000313" key="4">
    <source>
        <dbReference type="EMBL" id="BAO29346.1"/>
    </source>
</evidence>
<dbReference type="InterPro" id="IPR001345">
    <property type="entry name" value="PG/BPGM_mutase_AS"/>
</dbReference>
<dbReference type="PANTHER" id="PTHR46517:SF1">
    <property type="entry name" value="FRUCTOSE-2,6-BISPHOSPHATASE TIGAR"/>
    <property type="match status" value="1"/>
</dbReference>
<dbReference type="AlphaFoldDB" id="W0SE84"/>
<sequence>MSVPTYICVTRHGETDWNIAGILQGWTDVPINDQGRRQAYELVGSFSHSKFSKIYSSPLIRSLETAEIIARSLRLDPPECHEGLMERNFGVIQGIPKSELAELNPVLLQQILKRNPATEFEQGESMDEFADRVLDAIVSIARPNAGKRILAVTHGWVMDVITRHIASRPRSAILNMKRRNGECLWLEVREQSIRPV</sequence>
<evidence type="ECO:0000256" key="3">
    <source>
        <dbReference type="PIRSR" id="PIRSR613078-2"/>
    </source>
</evidence>
<feature type="binding site" evidence="3">
    <location>
        <begin position="11"/>
        <end position="18"/>
    </location>
    <ligand>
        <name>substrate</name>
    </ligand>
</feature>
<keyword evidence="1" id="KW-0378">Hydrolase</keyword>
<dbReference type="PROSITE" id="PS00175">
    <property type="entry name" value="PG_MUTASE"/>
    <property type="match status" value="1"/>
</dbReference>